<dbReference type="FunFam" id="3.40.50.300:FF:000421">
    <property type="entry name" value="Branched-chain amino acid ABC transporter ATP-binding protein"/>
    <property type="match status" value="1"/>
</dbReference>
<keyword evidence="4 9" id="KW-0067">ATP-binding</keyword>
<comment type="similarity">
    <text evidence="1">Belongs to the ABC transporter superfamily.</text>
</comment>
<dbReference type="InterPro" id="IPR051120">
    <property type="entry name" value="ABC_AA/LPS_Transport"/>
</dbReference>
<dbReference type="GO" id="GO:0005524">
    <property type="term" value="F:ATP binding"/>
    <property type="evidence" value="ECO:0007669"/>
    <property type="project" value="UniProtKB-KW"/>
</dbReference>
<name>A0ABD5R8Q2_9EURY</name>
<dbReference type="PANTHER" id="PTHR45772">
    <property type="entry name" value="CONSERVED COMPONENT OF ABC TRANSPORTER FOR NATURAL AMINO ACIDS-RELATED"/>
    <property type="match status" value="1"/>
</dbReference>
<keyword evidence="5" id="KW-0029">Amino-acid transport</keyword>
<comment type="function">
    <text evidence="6">Probable component of a branched-chain amino-acid transport system.</text>
</comment>
<dbReference type="PROSITE" id="PS00211">
    <property type="entry name" value="ABC_TRANSPORTER_1"/>
    <property type="match status" value="1"/>
</dbReference>
<dbReference type="InterPro" id="IPR017871">
    <property type="entry name" value="ABC_transporter-like_CS"/>
</dbReference>
<dbReference type="InterPro" id="IPR003593">
    <property type="entry name" value="AAA+_ATPase"/>
</dbReference>
<evidence type="ECO:0000256" key="3">
    <source>
        <dbReference type="ARBA" id="ARBA00022741"/>
    </source>
</evidence>
<dbReference type="GO" id="GO:0006865">
    <property type="term" value="P:amino acid transport"/>
    <property type="evidence" value="ECO:0007669"/>
    <property type="project" value="UniProtKB-KW"/>
</dbReference>
<dbReference type="AlphaFoldDB" id="A0ABD5R8Q2"/>
<dbReference type="SMART" id="SM00382">
    <property type="entry name" value="AAA"/>
    <property type="match status" value="1"/>
</dbReference>
<dbReference type="Pfam" id="PF12399">
    <property type="entry name" value="BCA_ABC_TP_C"/>
    <property type="match status" value="1"/>
</dbReference>
<sequence>MSLLEVDGLSKAFRGVQAVDGATFSVESGELVGLIGPNGAGKTTTFDLVSGHLSPDSGTVRLAGDDVTDAEPHALARQGLVRTFQQSRELTTMTVRENVALGDPDNPGERAPMAVFREGAVAEHETQIADRVERLLDIFELTEVADDYAATLSGGQRKLLEVARALMLDPDLLMLDEPFAGVNPTLQKRIVEHVRRLHAEEGRAFLIIEHEIETLADLVERIVVLDQGSVLTTGTPEEVLNDERVIDAYLGG</sequence>
<evidence type="ECO:0000256" key="4">
    <source>
        <dbReference type="ARBA" id="ARBA00022840"/>
    </source>
</evidence>
<evidence type="ECO:0000256" key="5">
    <source>
        <dbReference type="ARBA" id="ARBA00022970"/>
    </source>
</evidence>
<dbReference type="SUPFAM" id="SSF52540">
    <property type="entry name" value="P-loop containing nucleoside triphosphate hydrolases"/>
    <property type="match status" value="1"/>
</dbReference>
<dbReference type="Pfam" id="PF00005">
    <property type="entry name" value="ABC_tran"/>
    <property type="match status" value="1"/>
</dbReference>
<dbReference type="Proteomes" id="UP001596201">
    <property type="component" value="Unassembled WGS sequence"/>
</dbReference>
<keyword evidence="2" id="KW-0813">Transport</keyword>
<dbReference type="InterPro" id="IPR032823">
    <property type="entry name" value="BCA_ABC_TP_C"/>
</dbReference>
<evidence type="ECO:0000256" key="7">
    <source>
        <dbReference type="ARBA" id="ARBA00072811"/>
    </source>
</evidence>
<dbReference type="CDD" id="cd03219">
    <property type="entry name" value="ABC_Mj1267_LivG_branched"/>
    <property type="match status" value="1"/>
</dbReference>
<dbReference type="Gene3D" id="3.40.50.300">
    <property type="entry name" value="P-loop containing nucleotide triphosphate hydrolases"/>
    <property type="match status" value="1"/>
</dbReference>
<gene>
    <name evidence="9" type="ORF">ACFPJ5_05665</name>
</gene>
<comment type="caution">
    <text evidence="9">The sequence shown here is derived from an EMBL/GenBank/DDBJ whole genome shotgun (WGS) entry which is preliminary data.</text>
</comment>
<dbReference type="PROSITE" id="PS50893">
    <property type="entry name" value="ABC_TRANSPORTER_2"/>
    <property type="match status" value="1"/>
</dbReference>
<evidence type="ECO:0000259" key="8">
    <source>
        <dbReference type="PROSITE" id="PS50893"/>
    </source>
</evidence>
<dbReference type="EMBL" id="JBHSKX010000001">
    <property type="protein sequence ID" value="MFC5366419.1"/>
    <property type="molecule type" value="Genomic_DNA"/>
</dbReference>
<dbReference type="PANTHER" id="PTHR45772:SF9">
    <property type="entry name" value="CONSERVED COMPONENT OF ABC TRANSPORTER FOR NATURAL AMINO ACIDS"/>
    <property type="match status" value="1"/>
</dbReference>
<evidence type="ECO:0000313" key="10">
    <source>
        <dbReference type="Proteomes" id="UP001596201"/>
    </source>
</evidence>
<reference evidence="9 10" key="1">
    <citation type="journal article" date="2019" name="Int. J. Syst. Evol. Microbiol.">
        <title>The Global Catalogue of Microorganisms (GCM) 10K type strain sequencing project: providing services to taxonomists for standard genome sequencing and annotation.</title>
        <authorList>
            <consortium name="The Broad Institute Genomics Platform"/>
            <consortium name="The Broad Institute Genome Sequencing Center for Infectious Disease"/>
            <person name="Wu L."/>
            <person name="Ma J."/>
        </authorList>
    </citation>
    <scope>NUCLEOTIDE SEQUENCE [LARGE SCALE GENOMIC DNA]</scope>
    <source>
        <strain evidence="9 10">CGMCC 1.12237</strain>
    </source>
</reference>
<proteinExistence type="inferred from homology"/>
<evidence type="ECO:0000256" key="2">
    <source>
        <dbReference type="ARBA" id="ARBA00022448"/>
    </source>
</evidence>
<organism evidence="9 10">
    <name type="scientific">Salinirubrum litoreum</name>
    <dbReference type="NCBI Taxonomy" id="1126234"/>
    <lineage>
        <taxon>Archaea</taxon>
        <taxon>Methanobacteriati</taxon>
        <taxon>Methanobacteriota</taxon>
        <taxon>Stenosarchaea group</taxon>
        <taxon>Halobacteria</taxon>
        <taxon>Halobacteriales</taxon>
        <taxon>Haloferacaceae</taxon>
        <taxon>Salinirubrum</taxon>
    </lineage>
</organism>
<accession>A0ABD5R8Q2</accession>
<evidence type="ECO:0000256" key="1">
    <source>
        <dbReference type="ARBA" id="ARBA00005417"/>
    </source>
</evidence>
<keyword evidence="3" id="KW-0547">Nucleotide-binding</keyword>
<dbReference type="RefSeq" id="WP_227228234.1">
    <property type="nucleotide sequence ID" value="NZ_JAJCVJ010000001.1"/>
</dbReference>
<evidence type="ECO:0000256" key="6">
    <source>
        <dbReference type="ARBA" id="ARBA00056071"/>
    </source>
</evidence>
<feature type="domain" description="ABC transporter" evidence="8">
    <location>
        <begin position="4"/>
        <end position="252"/>
    </location>
</feature>
<dbReference type="InterPro" id="IPR003439">
    <property type="entry name" value="ABC_transporter-like_ATP-bd"/>
</dbReference>
<protein>
    <recommendedName>
        <fullName evidence="7">Probable branched-chain amino acid transport ATP-binding protein LivG</fullName>
    </recommendedName>
</protein>
<dbReference type="InterPro" id="IPR027417">
    <property type="entry name" value="P-loop_NTPase"/>
</dbReference>
<evidence type="ECO:0000313" key="9">
    <source>
        <dbReference type="EMBL" id="MFC5366419.1"/>
    </source>
</evidence>
<keyword evidence="10" id="KW-1185">Reference proteome</keyword>